<name>A0AAV4WBS4_9ARAC</name>
<sequence length="28" mass="3099">VGLLDGIAGVDWIICVVKDLNFRKDILL</sequence>
<accession>A0AAV4WBS4</accession>
<protein>
    <submittedName>
        <fullName evidence="1">Uncharacterized protein</fullName>
    </submittedName>
</protein>
<dbReference type="AlphaFoldDB" id="A0AAV4WBS4"/>
<feature type="non-terminal residue" evidence="1">
    <location>
        <position position="1"/>
    </location>
</feature>
<keyword evidence="2" id="KW-1185">Reference proteome</keyword>
<evidence type="ECO:0000313" key="2">
    <source>
        <dbReference type="Proteomes" id="UP001054837"/>
    </source>
</evidence>
<gene>
    <name evidence="1" type="ORF">CDAR_457751</name>
</gene>
<reference evidence="1 2" key="1">
    <citation type="submission" date="2021-06" db="EMBL/GenBank/DDBJ databases">
        <title>Caerostris darwini draft genome.</title>
        <authorList>
            <person name="Kono N."/>
            <person name="Arakawa K."/>
        </authorList>
    </citation>
    <scope>NUCLEOTIDE SEQUENCE [LARGE SCALE GENOMIC DNA]</scope>
</reference>
<comment type="caution">
    <text evidence="1">The sequence shown here is derived from an EMBL/GenBank/DDBJ whole genome shotgun (WGS) entry which is preliminary data.</text>
</comment>
<organism evidence="1 2">
    <name type="scientific">Caerostris darwini</name>
    <dbReference type="NCBI Taxonomy" id="1538125"/>
    <lineage>
        <taxon>Eukaryota</taxon>
        <taxon>Metazoa</taxon>
        <taxon>Ecdysozoa</taxon>
        <taxon>Arthropoda</taxon>
        <taxon>Chelicerata</taxon>
        <taxon>Arachnida</taxon>
        <taxon>Araneae</taxon>
        <taxon>Araneomorphae</taxon>
        <taxon>Entelegynae</taxon>
        <taxon>Araneoidea</taxon>
        <taxon>Araneidae</taxon>
        <taxon>Caerostris</taxon>
    </lineage>
</organism>
<evidence type="ECO:0000313" key="1">
    <source>
        <dbReference type="EMBL" id="GIY80072.1"/>
    </source>
</evidence>
<dbReference type="EMBL" id="BPLQ01014473">
    <property type="protein sequence ID" value="GIY80072.1"/>
    <property type="molecule type" value="Genomic_DNA"/>
</dbReference>
<proteinExistence type="predicted"/>
<dbReference type="Proteomes" id="UP001054837">
    <property type="component" value="Unassembled WGS sequence"/>
</dbReference>